<organism evidence="11 12">
    <name type="scientific">Parvibaculum sedimenti</name>
    <dbReference type="NCBI Taxonomy" id="2608632"/>
    <lineage>
        <taxon>Bacteria</taxon>
        <taxon>Pseudomonadati</taxon>
        <taxon>Pseudomonadota</taxon>
        <taxon>Alphaproteobacteria</taxon>
        <taxon>Hyphomicrobiales</taxon>
        <taxon>Parvibaculaceae</taxon>
        <taxon>Parvibaculum</taxon>
    </lineage>
</organism>
<dbReference type="Pfam" id="PF05164">
    <property type="entry name" value="ZapA"/>
    <property type="match status" value="1"/>
</dbReference>
<keyword evidence="10" id="KW-0175">Coiled coil</keyword>
<dbReference type="Proteomes" id="UP000468901">
    <property type="component" value="Unassembled WGS sequence"/>
</dbReference>
<name>A0A6N6VJP4_9HYPH</name>
<keyword evidence="4 11" id="KW-0132">Cell division</keyword>
<accession>A0A6N6VJP4</accession>
<dbReference type="GO" id="GO:0030428">
    <property type="term" value="C:cell septum"/>
    <property type="evidence" value="ECO:0007669"/>
    <property type="project" value="TreeGrafter"/>
</dbReference>
<proteinExistence type="predicted"/>
<evidence type="ECO:0000256" key="9">
    <source>
        <dbReference type="ARBA" id="ARBA00033158"/>
    </source>
</evidence>
<evidence type="ECO:0000256" key="3">
    <source>
        <dbReference type="ARBA" id="ARBA00022490"/>
    </source>
</evidence>
<comment type="subcellular location">
    <subcellularLocation>
        <location evidence="1">Cytoplasm</location>
    </subcellularLocation>
</comment>
<reference evidence="11 12" key="1">
    <citation type="submission" date="2019-09" db="EMBL/GenBank/DDBJ databases">
        <title>Parvibaculum sedimenti sp. nov., isolated from sediment.</title>
        <authorList>
            <person name="Wang Y."/>
        </authorList>
    </citation>
    <scope>NUCLEOTIDE SEQUENCE [LARGE SCALE GENOMIC DNA]</scope>
    <source>
        <strain evidence="11 12">HXT-9</strain>
    </source>
</reference>
<evidence type="ECO:0000256" key="6">
    <source>
        <dbReference type="ARBA" id="ARBA00023306"/>
    </source>
</evidence>
<keyword evidence="3" id="KW-0963">Cytoplasm</keyword>
<evidence type="ECO:0000256" key="8">
    <source>
        <dbReference type="ARBA" id="ARBA00026068"/>
    </source>
</evidence>
<dbReference type="RefSeq" id="WP_152215641.1">
    <property type="nucleotide sequence ID" value="NZ_JBAQYD010000242.1"/>
</dbReference>
<comment type="subunit">
    <text evidence="8">Homodimer. Interacts with FtsZ.</text>
</comment>
<dbReference type="GO" id="GO:0032153">
    <property type="term" value="C:cell division site"/>
    <property type="evidence" value="ECO:0007669"/>
    <property type="project" value="TreeGrafter"/>
</dbReference>
<dbReference type="Gene3D" id="3.30.160.880">
    <property type="entry name" value="Cell division protein ZapA protomer, N-terminal domain"/>
    <property type="match status" value="1"/>
</dbReference>
<keyword evidence="5" id="KW-0717">Septation</keyword>
<evidence type="ECO:0000256" key="10">
    <source>
        <dbReference type="SAM" id="Coils"/>
    </source>
</evidence>
<dbReference type="GO" id="GO:0005829">
    <property type="term" value="C:cytosol"/>
    <property type="evidence" value="ECO:0007669"/>
    <property type="project" value="TreeGrafter"/>
</dbReference>
<evidence type="ECO:0000256" key="4">
    <source>
        <dbReference type="ARBA" id="ARBA00022618"/>
    </source>
</evidence>
<comment type="caution">
    <text evidence="11">The sequence shown here is derived from an EMBL/GenBank/DDBJ whole genome shotgun (WGS) entry which is preliminary data.</text>
</comment>
<keyword evidence="12" id="KW-1185">Reference proteome</keyword>
<feature type="coiled-coil region" evidence="10">
    <location>
        <begin position="63"/>
        <end position="90"/>
    </location>
</feature>
<dbReference type="AlphaFoldDB" id="A0A6N6VJP4"/>
<dbReference type="InterPro" id="IPR036192">
    <property type="entry name" value="Cell_div_ZapA-like_sf"/>
</dbReference>
<dbReference type="InterPro" id="IPR042233">
    <property type="entry name" value="Cell_div_ZapA_N"/>
</dbReference>
<dbReference type="GO" id="GO:0000917">
    <property type="term" value="P:division septum assembly"/>
    <property type="evidence" value="ECO:0007669"/>
    <property type="project" value="UniProtKB-KW"/>
</dbReference>
<dbReference type="EMBL" id="WESC01000005">
    <property type="protein sequence ID" value="KAB7740799.1"/>
    <property type="molecule type" value="Genomic_DNA"/>
</dbReference>
<dbReference type="InterPro" id="IPR007838">
    <property type="entry name" value="Cell_div_ZapA-like"/>
</dbReference>
<evidence type="ECO:0000256" key="1">
    <source>
        <dbReference type="ARBA" id="ARBA00004496"/>
    </source>
</evidence>
<dbReference type="SUPFAM" id="SSF102829">
    <property type="entry name" value="Cell division protein ZapA-like"/>
    <property type="match status" value="1"/>
</dbReference>
<evidence type="ECO:0000256" key="5">
    <source>
        <dbReference type="ARBA" id="ARBA00023210"/>
    </source>
</evidence>
<evidence type="ECO:0000256" key="7">
    <source>
        <dbReference type="ARBA" id="ARBA00024910"/>
    </source>
</evidence>
<sequence length="119" mass="13031">MGQVTVHINDRAYVVACGDGEEAHLKDLAAHINLHVTDLSREVGQIGETRLMLMASLLVADELSDALAKVKMLEADIEQLTQTRIAALERSREAEDLLGDVLDSAARRIEDIARRIEAA</sequence>
<evidence type="ECO:0000313" key="12">
    <source>
        <dbReference type="Proteomes" id="UP000468901"/>
    </source>
</evidence>
<dbReference type="GO" id="GO:0043093">
    <property type="term" value="P:FtsZ-dependent cytokinesis"/>
    <property type="evidence" value="ECO:0007669"/>
    <property type="project" value="TreeGrafter"/>
</dbReference>
<gene>
    <name evidence="11" type="primary">zapA</name>
    <name evidence="11" type="ORF">F2P47_07065</name>
</gene>
<evidence type="ECO:0000313" key="11">
    <source>
        <dbReference type="EMBL" id="KAB7740799.1"/>
    </source>
</evidence>
<protein>
    <recommendedName>
        <fullName evidence="2">Cell division protein ZapA</fullName>
    </recommendedName>
    <alternativeName>
        <fullName evidence="9">Z ring-associated protein ZapA</fullName>
    </alternativeName>
</protein>
<dbReference type="PANTHER" id="PTHR34981:SF1">
    <property type="entry name" value="CELL DIVISION PROTEIN ZAPA"/>
    <property type="match status" value="1"/>
</dbReference>
<dbReference type="PANTHER" id="PTHR34981">
    <property type="entry name" value="CELL DIVISION PROTEIN ZAPA"/>
    <property type="match status" value="1"/>
</dbReference>
<comment type="function">
    <text evidence="7">Activator of cell division through the inhibition of FtsZ GTPase activity, therefore promoting FtsZ assembly into bundles of protofilaments necessary for the formation of the division Z ring. It is recruited early at mid-cell but it is not essential for cell division.</text>
</comment>
<keyword evidence="6" id="KW-0131">Cell cycle</keyword>
<dbReference type="GO" id="GO:0000921">
    <property type="term" value="P:septin ring assembly"/>
    <property type="evidence" value="ECO:0007669"/>
    <property type="project" value="TreeGrafter"/>
</dbReference>
<evidence type="ECO:0000256" key="2">
    <source>
        <dbReference type="ARBA" id="ARBA00015195"/>
    </source>
</evidence>